<organism evidence="2 3">
    <name type="scientific">Thalassoglobus neptunius</name>
    <dbReference type="NCBI Taxonomy" id="1938619"/>
    <lineage>
        <taxon>Bacteria</taxon>
        <taxon>Pseudomonadati</taxon>
        <taxon>Planctomycetota</taxon>
        <taxon>Planctomycetia</taxon>
        <taxon>Planctomycetales</taxon>
        <taxon>Planctomycetaceae</taxon>
        <taxon>Thalassoglobus</taxon>
    </lineage>
</organism>
<dbReference type="AlphaFoldDB" id="A0A5C5X319"/>
<comment type="caution">
    <text evidence="2">The sequence shown here is derived from an EMBL/GenBank/DDBJ whole genome shotgun (WGS) entry which is preliminary data.</text>
</comment>
<feature type="domain" description="PsbP C-terminal" evidence="1">
    <location>
        <begin position="101"/>
        <end position="157"/>
    </location>
</feature>
<dbReference type="OrthoDB" id="69648at2"/>
<sequence length="169" mass="18985">MTRMMTCLLTVVCAQISFGQDSLQPRMTFPVNGYSMTPLEAPVGETPYQSLIMFLSASEGFAPNVNVQIQPYPGTMKEYSDLSKGQFEQLNFQVLKEDVKENMALWEYTGTTQNKTLHWYTSAHKRDGKVYLVTATALESQWEQAGPKLKKCVDSFRLDQPNVIGGPSN</sequence>
<proteinExistence type="predicted"/>
<dbReference type="EMBL" id="SIHI01000001">
    <property type="protein sequence ID" value="TWT57356.1"/>
    <property type="molecule type" value="Genomic_DNA"/>
</dbReference>
<dbReference type="Proteomes" id="UP000317243">
    <property type="component" value="Unassembled WGS sequence"/>
</dbReference>
<gene>
    <name evidence="2" type="ORF">KOR42_07160</name>
</gene>
<name>A0A5C5X319_9PLAN</name>
<dbReference type="GO" id="GO:0009654">
    <property type="term" value="C:photosystem II oxygen evolving complex"/>
    <property type="evidence" value="ECO:0007669"/>
    <property type="project" value="InterPro"/>
</dbReference>
<dbReference type="Pfam" id="PF01789">
    <property type="entry name" value="PsbP"/>
    <property type="match status" value="1"/>
</dbReference>
<keyword evidence="3" id="KW-1185">Reference proteome</keyword>
<dbReference type="GO" id="GO:0005509">
    <property type="term" value="F:calcium ion binding"/>
    <property type="evidence" value="ECO:0007669"/>
    <property type="project" value="InterPro"/>
</dbReference>
<evidence type="ECO:0000313" key="2">
    <source>
        <dbReference type="EMBL" id="TWT57356.1"/>
    </source>
</evidence>
<dbReference type="RefSeq" id="WP_146507197.1">
    <property type="nucleotide sequence ID" value="NZ_SIHI01000001.1"/>
</dbReference>
<accession>A0A5C5X319</accession>
<dbReference type="Gene3D" id="3.40.1000.10">
    <property type="entry name" value="Mog1/PsbP, alpha/beta/alpha sandwich"/>
    <property type="match status" value="1"/>
</dbReference>
<dbReference type="SUPFAM" id="SSF55724">
    <property type="entry name" value="Mog1p/PsbP-like"/>
    <property type="match status" value="1"/>
</dbReference>
<dbReference type="GO" id="GO:0019898">
    <property type="term" value="C:extrinsic component of membrane"/>
    <property type="evidence" value="ECO:0007669"/>
    <property type="project" value="InterPro"/>
</dbReference>
<evidence type="ECO:0000313" key="3">
    <source>
        <dbReference type="Proteomes" id="UP000317243"/>
    </source>
</evidence>
<evidence type="ECO:0000259" key="1">
    <source>
        <dbReference type="Pfam" id="PF01789"/>
    </source>
</evidence>
<dbReference type="InterPro" id="IPR002683">
    <property type="entry name" value="PsbP_C"/>
</dbReference>
<reference evidence="2 3" key="1">
    <citation type="submission" date="2019-02" db="EMBL/GenBank/DDBJ databases">
        <title>Deep-cultivation of Planctomycetes and their phenomic and genomic characterization uncovers novel biology.</title>
        <authorList>
            <person name="Wiegand S."/>
            <person name="Jogler M."/>
            <person name="Boedeker C."/>
            <person name="Pinto D."/>
            <person name="Vollmers J."/>
            <person name="Rivas-Marin E."/>
            <person name="Kohn T."/>
            <person name="Peeters S.H."/>
            <person name="Heuer A."/>
            <person name="Rast P."/>
            <person name="Oberbeckmann S."/>
            <person name="Bunk B."/>
            <person name="Jeske O."/>
            <person name="Meyerdierks A."/>
            <person name="Storesund J.E."/>
            <person name="Kallscheuer N."/>
            <person name="Luecker S."/>
            <person name="Lage O.M."/>
            <person name="Pohl T."/>
            <person name="Merkel B.J."/>
            <person name="Hornburger P."/>
            <person name="Mueller R.-W."/>
            <person name="Bruemmer F."/>
            <person name="Labrenz M."/>
            <person name="Spormann A.M."/>
            <person name="Op Den Camp H."/>
            <person name="Overmann J."/>
            <person name="Amann R."/>
            <person name="Jetten M.S.M."/>
            <person name="Mascher T."/>
            <person name="Medema M.H."/>
            <person name="Devos D.P."/>
            <person name="Kaster A.-K."/>
            <person name="Ovreas L."/>
            <person name="Rohde M."/>
            <person name="Galperin M.Y."/>
            <person name="Jogler C."/>
        </authorList>
    </citation>
    <scope>NUCLEOTIDE SEQUENCE [LARGE SCALE GENOMIC DNA]</scope>
    <source>
        <strain evidence="2 3">KOR42</strain>
    </source>
</reference>
<dbReference type="InterPro" id="IPR016123">
    <property type="entry name" value="Mog1/PsbP_a/b/a-sand"/>
</dbReference>
<protein>
    <recommendedName>
        <fullName evidence="1">PsbP C-terminal domain-containing protein</fullName>
    </recommendedName>
</protein>
<dbReference type="GO" id="GO:0015979">
    <property type="term" value="P:photosynthesis"/>
    <property type="evidence" value="ECO:0007669"/>
    <property type="project" value="InterPro"/>
</dbReference>